<name>A0A346Y5R2_9ACTN</name>
<evidence type="ECO:0000313" key="2">
    <source>
        <dbReference type="EMBL" id="AXV09809.1"/>
    </source>
</evidence>
<geneLocation type="plasmid" evidence="3">
    <name>pedy32-46i</name>
</geneLocation>
<dbReference type="InterPro" id="IPR041261">
    <property type="entry name" value="R2K_2"/>
</dbReference>
<dbReference type="Pfam" id="PF18299">
    <property type="entry name" value="R2K_2"/>
    <property type="match status" value="1"/>
</dbReference>
<dbReference type="AlphaFoldDB" id="A0A346Y5R2"/>
<organism evidence="2 3">
    <name type="scientific">Euzebya pacifica</name>
    <dbReference type="NCBI Taxonomy" id="1608957"/>
    <lineage>
        <taxon>Bacteria</taxon>
        <taxon>Bacillati</taxon>
        <taxon>Actinomycetota</taxon>
        <taxon>Nitriliruptoria</taxon>
        <taxon>Euzebyales</taxon>
    </lineage>
</organism>
<keyword evidence="2" id="KW-0614">Plasmid</keyword>
<proteinExistence type="predicted"/>
<dbReference type="EMBL" id="CP031166">
    <property type="protein sequence ID" value="AXV09809.1"/>
    <property type="molecule type" value="Genomic_DNA"/>
</dbReference>
<dbReference type="KEGG" id="euz:DVS28_b0039"/>
<protein>
    <submittedName>
        <fullName evidence="2">Phage protein</fullName>
    </submittedName>
</protein>
<dbReference type="Proteomes" id="UP000264006">
    <property type="component" value="Plasmid pEDY32-46I"/>
</dbReference>
<evidence type="ECO:0000313" key="3">
    <source>
        <dbReference type="Proteomes" id="UP000264006"/>
    </source>
</evidence>
<keyword evidence="3" id="KW-1185">Reference proteome</keyword>
<accession>A0A346Y5R2</accession>
<evidence type="ECO:0000259" key="1">
    <source>
        <dbReference type="Pfam" id="PF18299"/>
    </source>
</evidence>
<reference evidence="2 3" key="1">
    <citation type="submission" date="2018-09" db="EMBL/GenBank/DDBJ databases">
        <title>Complete genome sequence of Euzebya sp. DY32-46 isolated from seawater of Pacific Ocean.</title>
        <authorList>
            <person name="Xu L."/>
            <person name="Wu Y.-H."/>
            <person name="Xu X.-W."/>
        </authorList>
    </citation>
    <scope>NUCLEOTIDE SEQUENCE [LARGE SCALE GENOMIC DNA]</scope>
    <source>
        <strain evidence="2 3">DY32-46</strain>
        <plasmid evidence="3">pedy32-46i</plasmid>
    </source>
</reference>
<gene>
    <name evidence="2" type="ORF">DVS28_b0039</name>
</gene>
<sequence length="383" mass="40435">MVAVVVAWADAAAVGVAVWRPQSPETAGCRQGLPSVVRLRQRGVRGMPWSFRACQSVDDDAVPAVVRGPVHGGVGGMVQTAWDADPDARPVLRWLVTVRRAGAMTPAALMVACHLRWVADDMRAGADGRFPVVVEQSAVFLPEPPAGEVAWWVTTGHAARLVQAGLGLRLDVVDDAWLAGLPHELTDRRIRTGVLEELVAWPAQTPGFVKPSLAKVDVLAAQWVPDIAVAARLALDAGAHPATSVQVSDVRLDLVAEHRVYVLDGRAVASSPYLVDGASWEPGWDAASRPTETSAARAFAEAAVASGPSPEALVVDVGLLASGRWVVVEANAPWASNPYGCDLRLVVDCVVAASCGRPASRWTWSADAHEAAIASTMDPLVAR</sequence>
<feature type="domain" description="ATP-grasp" evidence="1">
    <location>
        <begin position="186"/>
        <end position="346"/>
    </location>
</feature>